<gene>
    <name evidence="1" type="ORF">I8U20_08100</name>
</gene>
<reference evidence="1 2" key="1">
    <citation type="submission" date="2020-12" db="EMBL/GenBank/DDBJ databases">
        <title>WGS of Thermoactinomyces spp.</title>
        <authorList>
            <person name="Cheng K."/>
        </authorList>
    </citation>
    <scope>NUCLEOTIDE SEQUENCE [LARGE SCALE GENOMIC DNA]</scope>
    <source>
        <strain evidence="2">CICC 10671\DSM 43846</strain>
    </source>
</reference>
<accession>A0A8I1A455</accession>
<dbReference type="EMBL" id="JAECVW010000003">
    <property type="protein sequence ID" value="MBH8595292.1"/>
    <property type="molecule type" value="Genomic_DNA"/>
</dbReference>
<sequence length="191" mass="22728">MNWYHRWARLFLKVCNGWRGTIAVKMGELIPSLKHQNIYVRHRKPENLSPPQLNTIFHIMDQIAGSKGEVTKEERKAFVQYQKSFLNKRILQEWKKIRPGIYVRQGGAAQDELMEAAFLKMKPILYKSFYESCQGQTVVINAFTLRAFVWNHEYLTRKFGLVEDHQYWLEILEMIDDIKKNAFQTKKKSLF</sequence>
<proteinExistence type="predicted"/>
<evidence type="ECO:0000313" key="1">
    <source>
        <dbReference type="EMBL" id="MBH8595292.1"/>
    </source>
</evidence>
<protein>
    <submittedName>
        <fullName evidence="1">Uncharacterized protein</fullName>
    </submittedName>
</protein>
<dbReference type="Proteomes" id="UP000633619">
    <property type="component" value="Unassembled WGS sequence"/>
</dbReference>
<organism evidence="1 2">
    <name type="scientific">Thermoactinomyces intermedius</name>
    <dbReference type="NCBI Taxonomy" id="2024"/>
    <lineage>
        <taxon>Bacteria</taxon>
        <taxon>Bacillati</taxon>
        <taxon>Bacillota</taxon>
        <taxon>Bacilli</taxon>
        <taxon>Bacillales</taxon>
        <taxon>Thermoactinomycetaceae</taxon>
        <taxon>Thermoactinomyces</taxon>
    </lineage>
</organism>
<dbReference type="RefSeq" id="WP_181731577.1">
    <property type="nucleotide sequence ID" value="NZ_JACEIR010000002.1"/>
</dbReference>
<comment type="caution">
    <text evidence="1">The sequence shown here is derived from an EMBL/GenBank/DDBJ whole genome shotgun (WGS) entry which is preliminary data.</text>
</comment>
<keyword evidence="2" id="KW-1185">Reference proteome</keyword>
<dbReference type="AlphaFoldDB" id="A0A8I1A455"/>
<name>A0A8I1A455_THEIN</name>
<evidence type="ECO:0000313" key="2">
    <source>
        <dbReference type="Proteomes" id="UP000633619"/>
    </source>
</evidence>